<dbReference type="EMBL" id="CM039434">
    <property type="protein sequence ID" value="KAI4323741.1"/>
    <property type="molecule type" value="Genomic_DNA"/>
</dbReference>
<evidence type="ECO:0000313" key="2">
    <source>
        <dbReference type="Proteomes" id="UP000828941"/>
    </source>
</evidence>
<organism evidence="1 2">
    <name type="scientific">Bauhinia variegata</name>
    <name type="common">Purple orchid tree</name>
    <name type="synonym">Phanera variegata</name>
    <dbReference type="NCBI Taxonomy" id="167791"/>
    <lineage>
        <taxon>Eukaryota</taxon>
        <taxon>Viridiplantae</taxon>
        <taxon>Streptophyta</taxon>
        <taxon>Embryophyta</taxon>
        <taxon>Tracheophyta</taxon>
        <taxon>Spermatophyta</taxon>
        <taxon>Magnoliopsida</taxon>
        <taxon>eudicotyledons</taxon>
        <taxon>Gunneridae</taxon>
        <taxon>Pentapetalae</taxon>
        <taxon>rosids</taxon>
        <taxon>fabids</taxon>
        <taxon>Fabales</taxon>
        <taxon>Fabaceae</taxon>
        <taxon>Cercidoideae</taxon>
        <taxon>Cercideae</taxon>
        <taxon>Bauhiniinae</taxon>
        <taxon>Bauhinia</taxon>
    </lineage>
</organism>
<evidence type="ECO:0000313" key="1">
    <source>
        <dbReference type="EMBL" id="KAI4323741.1"/>
    </source>
</evidence>
<accession>A0ACB9MJ91</accession>
<name>A0ACB9MJ91_BAUVA</name>
<reference evidence="1 2" key="1">
    <citation type="journal article" date="2022" name="DNA Res.">
        <title>Chromosomal-level genome assembly of the orchid tree Bauhinia variegata (Leguminosae; Cercidoideae) supports the allotetraploid origin hypothesis of Bauhinia.</title>
        <authorList>
            <person name="Zhong Y."/>
            <person name="Chen Y."/>
            <person name="Zheng D."/>
            <person name="Pang J."/>
            <person name="Liu Y."/>
            <person name="Luo S."/>
            <person name="Meng S."/>
            <person name="Qian L."/>
            <person name="Wei D."/>
            <person name="Dai S."/>
            <person name="Zhou R."/>
        </authorList>
    </citation>
    <scope>NUCLEOTIDE SEQUENCE [LARGE SCALE GENOMIC DNA]</scope>
    <source>
        <strain evidence="1">BV-YZ2020</strain>
    </source>
</reference>
<sequence>MAVALASLGIRMIGVAVILSLIWRVLNWVWFRPKRIEKQLREQGLKGNPYRFLFGDEKEVSRMLQEVKSKPINIDDDIGPRMQPYQYKTVNKYGTKNVFIWMGPTPEVLLLKPEHIKEIFNKYADFPKVTRNPLVKYLFSGIALSEGEKWAKHKRIINPAFHVEKLKLMLPAMHQCGDELIMKWHKIGSDKKSFELDVWPYLNDCTGDVISRTAFGSSVEAGRRIFELLNELKDHTVTLMHSYYIPGMRFLPTKTNQRVNAIEREVHELVRAIIRIREKAKKEGEATRNDLLGLLLESNYNEMQQEGKSEKHGLSINDVVDECKLFYSAGQESVAFLLNWTLVLLSRYPEWQKRAREEVREVFGNKKPTYDELNRLKVVTMILHETLRLYPPSSWLSRAIPQETKLGDLTLPAKSEVWISLLMLQRDPELWGPDAKEFNPERFSEGLLKATQGRVSFIPFGWGPRICIGQHYALQEAKLFMCLMLQNFSFELSPSYVHAPYMVIGITPQYGTKLIIQKL</sequence>
<comment type="caution">
    <text evidence="1">The sequence shown here is derived from an EMBL/GenBank/DDBJ whole genome shotgun (WGS) entry which is preliminary data.</text>
</comment>
<dbReference type="Proteomes" id="UP000828941">
    <property type="component" value="Chromosome 9"/>
</dbReference>
<protein>
    <submittedName>
        <fullName evidence="1">Uncharacterized protein</fullName>
    </submittedName>
</protein>
<proteinExistence type="predicted"/>
<keyword evidence="2" id="KW-1185">Reference proteome</keyword>
<gene>
    <name evidence="1" type="ORF">L6164_023323</name>
</gene>